<gene>
    <name evidence="4" type="ORF">GRQ65_01400</name>
</gene>
<dbReference type="RefSeq" id="WP_160874395.1">
    <property type="nucleotide sequence ID" value="NZ_WUEK01000001.1"/>
</dbReference>
<evidence type="ECO:0000313" key="4">
    <source>
        <dbReference type="EMBL" id="MXG88203.1"/>
    </source>
</evidence>
<feature type="transmembrane region" description="Helical" evidence="2">
    <location>
        <begin position="106"/>
        <end position="134"/>
    </location>
</feature>
<feature type="transmembrane region" description="Helical" evidence="2">
    <location>
        <begin position="146"/>
        <end position="173"/>
    </location>
</feature>
<keyword evidence="2" id="KW-0812">Transmembrane</keyword>
<evidence type="ECO:0000313" key="5">
    <source>
        <dbReference type="Proteomes" id="UP000473325"/>
    </source>
</evidence>
<keyword evidence="2" id="KW-0472">Membrane</keyword>
<comment type="caution">
    <text evidence="4">The sequence shown here is derived from an EMBL/GenBank/DDBJ whole genome shotgun (WGS) entry which is preliminary data.</text>
</comment>
<keyword evidence="5" id="KW-1185">Reference proteome</keyword>
<protein>
    <submittedName>
        <fullName evidence="4">DUF4190 domain-containing protein</fullName>
    </submittedName>
</protein>
<feature type="compositionally biased region" description="Polar residues" evidence="1">
    <location>
        <begin position="1"/>
        <end position="18"/>
    </location>
</feature>
<evidence type="ECO:0000256" key="2">
    <source>
        <dbReference type="SAM" id="Phobius"/>
    </source>
</evidence>
<organism evidence="4 5">
    <name type="scientific">Nocardioides flavescens</name>
    <dbReference type="NCBI Taxonomy" id="2691959"/>
    <lineage>
        <taxon>Bacteria</taxon>
        <taxon>Bacillati</taxon>
        <taxon>Actinomycetota</taxon>
        <taxon>Actinomycetes</taxon>
        <taxon>Propionibacteriales</taxon>
        <taxon>Nocardioidaceae</taxon>
        <taxon>Nocardioides</taxon>
    </lineage>
</organism>
<feature type="domain" description="DUF4190" evidence="3">
    <location>
        <begin position="106"/>
        <end position="164"/>
    </location>
</feature>
<name>A0A6L7ELM4_9ACTN</name>
<feature type="compositionally biased region" description="Low complexity" evidence="1">
    <location>
        <begin position="65"/>
        <end position="95"/>
    </location>
</feature>
<dbReference type="AlphaFoldDB" id="A0A6L7ELM4"/>
<dbReference type="EMBL" id="WUEK01000001">
    <property type="protein sequence ID" value="MXG88203.1"/>
    <property type="molecule type" value="Genomic_DNA"/>
</dbReference>
<feature type="compositionally biased region" description="Pro residues" evidence="1">
    <location>
        <begin position="46"/>
        <end position="64"/>
    </location>
</feature>
<keyword evidence="2" id="KW-1133">Transmembrane helix</keyword>
<proteinExistence type="predicted"/>
<dbReference type="Pfam" id="PF13828">
    <property type="entry name" value="DUF4190"/>
    <property type="match status" value="1"/>
</dbReference>
<feature type="region of interest" description="Disordered" evidence="1">
    <location>
        <begin position="1"/>
        <end position="95"/>
    </location>
</feature>
<evidence type="ECO:0000256" key="1">
    <source>
        <dbReference type="SAM" id="MobiDB-lite"/>
    </source>
</evidence>
<feature type="compositionally biased region" description="Low complexity" evidence="1">
    <location>
        <begin position="33"/>
        <end position="45"/>
    </location>
</feature>
<accession>A0A6L7ELM4</accession>
<dbReference type="Proteomes" id="UP000473325">
    <property type="component" value="Unassembled WGS sequence"/>
</dbReference>
<evidence type="ECO:0000259" key="3">
    <source>
        <dbReference type="Pfam" id="PF13828"/>
    </source>
</evidence>
<dbReference type="InterPro" id="IPR025241">
    <property type="entry name" value="DUF4190"/>
</dbReference>
<reference evidence="4 5" key="1">
    <citation type="submission" date="2019-12" db="EMBL/GenBank/DDBJ databases">
        <authorList>
            <person name="Kun Z."/>
        </authorList>
    </citation>
    <scope>NUCLEOTIDE SEQUENCE [LARGE SCALE GENOMIC DNA]</scope>
    <source>
        <strain evidence="4 5">YIM 123512</strain>
    </source>
</reference>
<sequence>MTTPQNPDGEQNPYGQQNPYGGAGEQPPPPAQNPYGAPQGEQPPAYGQPPAPPAYGQPAPPPYGAPQQPAYGAPQQPGQPGQPGQYGYGAPAYGAPGSTPDAPKGLAITALVLSFLGCTGILALVSIIMSVVVLRRGKDGRNHGKGLAIAAIIISVISLVVGALIAVGVVAAVNSIVEVDDLKTGECVTADGLSDSTAKTVTDIQVVDCSDSHDGEVLTTTTLTADQAQNFTTDPSISACADAITAAGKSDLISDTVNFTALAAEQPEAGDRVACIAFNTDGSPLTGKLGG</sequence>